<proteinExistence type="predicted"/>
<dbReference type="Pfam" id="PF14580">
    <property type="entry name" value="LRR_9"/>
    <property type="match status" value="1"/>
</dbReference>
<evidence type="ECO:0000256" key="2">
    <source>
        <dbReference type="ARBA" id="ARBA00022737"/>
    </source>
</evidence>
<dbReference type="PANTHER" id="PTHR18849:SF4">
    <property type="entry name" value="GENE 29133-RELATED"/>
    <property type="match status" value="1"/>
</dbReference>
<evidence type="ECO:0000313" key="4">
    <source>
        <dbReference type="Proteomes" id="UP001497482"/>
    </source>
</evidence>
<keyword evidence="1" id="KW-0433">Leucine-rich repeat</keyword>
<keyword evidence="4" id="KW-1185">Reference proteome</keyword>
<dbReference type="PANTHER" id="PTHR18849">
    <property type="entry name" value="LEUCINE RICH REPEAT PROTEIN"/>
    <property type="match status" value="1"/>
</dbReference>
<accession>A0AAV2J788</accession>
<keyword evidence="2" id="KW-0677">Repeat</keyword>
<dbReference type="AlphaFoldDB" id="A0AAV2J788"/>
<name>A0AAV2J788_KNICA</name>
<dbReference type="EMBL" id="OZ035832">
    <property type="protein sequence ID" value="CAL1571707.1"/>
    <property type="molecule type" value="Genomic_DNA"/>
</dbReference>
<evidence type="ECO:0000256" key="1">
    <source>
        <dbReference type="ARBA" id="ARBA00022614"/>
    </source>
</evidence>
<gene>
    <name evidence="3" type="ORF">KC01_LOCUS3802</name>
</gene>
<dbReference type="Gene3D" id="3.80.10.10">
    <property type="entry name" value="Ribonuclease Inhibitor"/>
    <property type="match status" value="1"/>
</dbReference>
<sequence length="185" mass="20960">MKCLWREQLVEGEKQKPRAGRKECRRTGKIVWFELNLSYQNLGDPYQRENFIRILRRLIRVEKLQLVDNSLTDLSSVRLPRCQTLNLQRNHLVSLCLLPKLPAAEHLCLSDNAISSLCGLGAMENSPLRSLSLSCNPVTFSPQYRARVFSLLPKLQVLDGIPKLPEDCVPCPALTSATTSMCKIL</sequence>
<dbReference type="SUPFAM" id="SSF52058">
    <property type="entry name" value="L domain-like"/>
    <property type="match status" value="1"/>
</dbReference>
<evidence type="ECO:0000313" key="3">
    <source>
        <dbReference type="EMBL" id="CAL1571707.1"/>
    </source>
</evidence>
<dbReference type="Proteomes" id="UP001497482">
    <property type="component" value="Chromosome 10"/>
</dbReference>
<protein>
    <submittedName>
        <fullName evidence="3">Uncharacterized protein</fullName>
    </submittedName>
</protein>
<organism evidence="3 4">
    <name type="scientific">Knipowitschia caucasica</name>
    <name type="common">Caucasian dwarf goby</name>
    <name type="synonym">Pomatoschistus caucasicus</name>
    <dbReference type="NCBI Taxonomy" id="637954"/>
    <lineage>
        <taxon>Eukaryota</taxon>
        <taxon>Metazoa</taxon>
        <taxon>Chordata</taxon>
        <taxon>Craniata</taxon>
        <taxon>Vertebrata</taxon>
        <taxon>Euteleostomi</taxon>
        <taxon>Actinopterygii</taxon>
        <taxon>Neopterygii</taxon>
        <taxon>Teleostei</taxon>
        <taxon>Neoteleostei</taxon>
        <taxon>Acanthomorphata</taxon>
        <taxon>Gobiaria</taxon>
        <taxon>Gobiiformes</taxon>
        <taxon>Gobioidei</taxon>
        <taxon>Gobiidae</taxon>
        <taxon>Gobiinae</taxon>
        <taxon>Knipowitschia</taxon>
    </lineage>
</organism>
<reference evidence="3 4" key="1">
    <citation type="submission" date="2024-04" db="EMBL/GenBank/DDBJ databases">
        <authorList>
            <person name="Waldvogel A.-M."/>
            <person name="Schoenle A."/>
        </authorList>
    </citation>
    <scope>NUCLEOTIDE SEQUENCE [LARGE SCALE GENOMIC DNA]</scope>
</reference>
<dbReference type="InterPro" id="IPR032675">
    <property type="entry name" value="LRR_dom_sf"/>
</dbReference>